<dbReference type="Pfam" id="PF05354">
    <property type="entry name" value="Phage_attach"/>
    <property type="match status" value="1"/>
</dbReference>
<evidence type="ECO:0000313" key="1">
    <source>
        <dbReference type="EMBL" id="GFM38316.1"/>
    </source>
</evidence>
<organism evidence="1 2">
    <name type="scientific">Desulfovibrio psychrotolerans</name>
    <dbReference type="NCBI Taxonomy" id="415242"/>
    <lineage>
        <taxon>Bacteria</taxon>
        <taxon>Pseudomonadati</taxon>
        <taxon>Thermodesulfobacteriota</taxon>
        <taxon>Desulfovibrionia</taxon>
        <taxon>Desulfovibrionales</taxon>
        <taxon>Desulfovibrionaceae</taxon>
        <taxon>Desulfovibrio</taxon>
    </lineage>
</organism>
<proteinExistence type="predicted"/>
<sequence length="97" mass="10656">MAMQEDFTDFLDIEEFAVKVQAENPARTFAAIFDNQGTLTTIGSVELETTAPTLTCRYSDVQDFARGETLCTVQGKVFDVDRVEPDGTGMAMVILIP</sequence>
<protein>
    <submittedName>
        <fullName evidence="1">Uncharacterized protein</fullName>
    </submittedName>
</protein>
<dbReference type="GO" id="GO:0019068">
    <property type="term" value="P:virion assembly"/>
    <property type="evidence" value="ECO:0007669"/>
    <property type="project" value="InterPro"/>
</dbReference>
<dbReference type="EMBL" id="BLVP01000036">
    <property type="protein sequence ID" value="GFM38316.1"/>
    <property type="molecule type" value="Genomic_DNA"/>
</dbReference>
<reference evidence="1 2" key="1">
    <citation type="submission" date="2020-05" db="EMBL/GenBank/DDBJ databases">
        <title>Draft genome sequence of Desulfovibrio psychrotolerans JS1T.</title>
        <authorList>
            <person name="Ueno A."/>
            <person name="Tamazawa S."/>
            <person name="Tamamura S."/>
            <person name="Murakami T."/>
            <person name="Kiyama T."/>
            <person name="Inomata H."/>
            <person name="Amano Y."/>
            <person name="Miyakawa K."/>
            <person name="Tamaki H."/>
            <person name="Naganuma T."/>
            <person name="Kaneko K."/>
        </authorList>
    </citation>
    <scope>NUCLEOTIDE SEQUENCE [LARGE SCALE GENOMIC DNA]</scope>
    <source>
        <strain evidence="1 2">JS1</strain>
    </source>
</reference>
<accession>A0A7J0BX82</accession>
<dbReference type="InterPro" id="IPR053734">
    <property type="entry name" value="Phage_Head-Tail_Connect_sf"/>
</dbReference>
<dbReference type="RefSeq" id="WP_174410930.1">
    <property type="nucleotide sequence ID" value="NZ_BLVP01000036.1"/>
</dbReference>
<dbReference type="InterPro" id="IPR008018">
    <property type="entry name" value="Phage_tail_attach_FII"/>
</dbReference>
<keyword evidence="2" id="KW-1185">Reference proteome</keyword>
<dbReference type="AlphaFoldDB" id="A0A7J0BX82"/>
<name>A0A7J0BX82_9BACT</name>
<dbReference type="Proteomes" id="UP000503820">
    <property type="component" value="Unassembled WGS sequence"/>
</dbReference>
<comment type="caution">
    <text evidence="1">The sequence shown here is derived from an EMBL/GenBank/DDBJ whole genome shotgun (WGS) entry which is preliminary data.</text>
</comment>
<dbReference type="Gene3D" id="2.40.10.180">
    <property type="entry name" value="Phage tail proteins"/>
    <property type="match status" value="1"/>
</dbReference>
<evidence type="ECO:0000313" key="2">
    <source>
        <dbReference type="Proteomes" id="UP000503820"/>
    </source>
</evidence>
<gene>
    <name evidence="1" type="ORF">DSM19430T_30000</name>
</gene>
<dbReference type="SUPFAM" id="SSF69279">
    <property type="entry name" value="Phage tail proteins"/>
    <property type="match status" value="1"/>
</dbReference>